<protein>
    <recommendedName>
        <fullName evidence="4">DUF4760 domain-containing protein</fullName>
    </recommendedName>
</protein>
<feature type="transmembrane region" description="Helical" evidence="1">
    <location>
        <begin position="7"/>
        <end position="29"/>
    </location>
</feature>
<keyword evidence="1" id="KW-1133">Transmembrane helix</keyword>
<evidence type="ECO:0008006" key="4">
    <source>
        <dbReference type="Google" id="ProtNLM"/>
    </source>
</evidence>
<sequence>MKRINPLALSVIGGIFILAIVYILFWVLLLCLESPNAAKEAINILGSYFGGVATLWAAFIAAYLFNDWKDQHNKGIDAQLCMKVMDSVYDCDLNLLRINTFMVDYLSTPHKISYQQELNINLKQLRDIINIMASSLCILGHIIPEDDYNQEFLPNLQSVIDDLEEYYKAINTTFRGLNTPMPIEFIQSYNTLCEGSRIKYRSVIEKLRRYYKA</sequence>
<evidence type="ECO:0000313" key="3">
    <source>
        <dbReference type="Proteomes" id="UP000596079"/>
    </source>
</evidence>
<feature type="transmembrane region" description="Helical" evidence="1">
    <location>
        <begin position="41"/>
        <end position="65"/>
    </location>
</feature>
<proteinExistence type="predicted"/>
<evidence type="ECO:0000256" key="1">
    <source>
        <dbReference type="SAM" id="Phobius"/>
    </source>
</evidence>
<keyword evidence="1" id="KW-0812">Transmembrane</keyword>
<evidence type="ECO:0000313" key="2">
    <source>
        <dbReference type="EMBL" id="QQN89455.1"/>
    </source>
</evidence>
<accession>A0A7T8ASN6</accession>
<dbReference type="EMBL" id="CP060811">
    <property type="protein sequence ID" value="QQN89455.1"/>
    <property type="molecule type" value="Genomic_DNA"/>
</dbReference>
<dbReference type="RefSeq" id="WP_180003500.1">
    <property type="nucleotide sequence ID" value="NZ_CP060811.1"/>
</dbReference>
<dbReference type="Proteomes" id="UP000596079">
    <property type="component" value="Chromosome"/>
</dbReference>
<organism evidence="2 3">
    <name type="scientific">Acinetobacter variabilis</name>
    <dbReference type="NCBI Taxonomy" id="70346"/>
    <lineage>
        <taxon>Bacteria</taxon>
        <taxon>Pseudomonadati</taxon>
        <taxon>Pseudomonadota</taxon>
        <taxon>Gammaproteobacteria</taxon>
        <taxon>Moraxellales</taxon>
        <taxon>Moraxellaceae</taxon>
        <taxon>Acinetobacter</taxon>
    </lineage>
</organism>
<gene>
    <name evidence="2" type="ORF">IAQ69_07345</name>
</gene>
<reference evidence="2 3" key="1">
    <citation type="submission" date="2020-08" db="EMBL/GenBank/DDBJ databases">
        <title>Emergence of ISAba1-mediated novel tet(X) in Acinetobacter variabilis from a chicken farm.</title>
        <authorList>
            <person name="Peng K."/>
            <person name="Li R."/>
        </authorList>
    </citation>
    <scope>NUCLEOTIDE SEQUENCE [LARGE SCALE GENOMIC DNA]</scope>
    <source>
        <strain evidence="2 3">XM9F202-2</strain>
    </source>
</reference>
<dbReference type="AlphaFoldDB" id="A0A7T8ASN6"/>
<keyword evidence="1" id="KW-0472">Membrane</keyword>
<name>A0A7T8ASN6_9GAMM</name>